<feature type="compositionally biased region" description="Polar residues" evidence="4">
    <location>
        <begin position="865"/>
        <end position="878"/>
    </location>
</feature>
<dbReference type="OMA" id="HPVWDKD"/>
<dbReference type="InterPro" id="IPR027523">
    <property type="entry name" value="CLU_prot"/>
</dbReference>
<dbReference type="Pfam" id="PF15044">
    <property type="entry name" value="CLU_N"/>
    <property type="match status" value="1"/>
</dbReference>
<dbReference type="STRING" id="1198029.A0A1U7LU00"/>
<feature type="domain" description="Clu" evidence="5">
    <location>
        <begin position="312"/>
        <end position="561"/>
    </location>
</feature>
<feature type="region of interest" description="Disordered" evidence="4">
    <location>
        <begin position="1"/>
        <end position="23"/>
    </location>
</feature>
<dbReference type="CDD" id="cd15466">
    <property type="entry name" value="CLU-central"/>
    <property type="match status" value="1"/>
</dbReference>
<dbReference type="EMBL" id="LXFE01000235">
    <property type="protein sequence ID" value="OLL26155.1"/>
    <property type="molecule type" value="Genomic_DNA"/>
</dbReference>
<evidence type="ECO:0000256" key="2">
    <source>
        <dbReference type="ARBA" id="ARBA00022803"/>
    </source>
</evidence>
<comment type="similarity">
    <text evidence="3">Belongs to the CLU family.</text>
</comment>
<dbReference type="PROSITE" id="PS51823">
    <property type="entry name" value="CLU"/>
    <property type="match status" value="1"/>
</dbReference>
<keyword evidence="1 3" id="KW-0963">Cytoplasm</keyword>
<proteinExistence type="inferred from homology"/>
<gene>
    <name evidence="3" type="primary">CLU1</name>
    <name evidence="3" type="synonym">TIF31</name>
    <name evidence="6" type="ORF">NEOLI_002115</name>
</gene>
<sequence>MTAEEIQPNGILDKPSAESQSLADGTFQHQEQTYALTIKFPRGEVPLKIMAGPHELLHDIKQSILEYPTHAIYSCFHLEINGKTMNEFIELKDLSEVTQQSELTLVEDPYNERDARHHVYRLRELMGLTQSYTDAGGISAGLSHVETVIKSTSFPCREANYGDVNQEEPLSGFDLSQPPSLTSFIPQYSEPTPQCVKLLSVSNWNPPPQHLRSKGHLLYLQVTTLEGEQYHITSHIGGFYVSKSNNVKFDPSPRLAPKDFAAYTLNEVLSNLSPGFSTGLAKITEQNQSRDPLTHVSPPNVIPASSWLVHIPAITADAGRSQETYLTSGINGIDSLRDWNEEIQSARELPRGTFQERILRERVLQKTLADFTEAAARGAQLVIHGEVQSLNPNESFEAQLYVYGGIFFSRAIDGTDTFKAYGGHEAAHAAVGKDVVGVRLLNTLDLEGVAILATVLIDYLGDRLVAQSVVPGIFRQREEGDQQIVYGGIDGHDKVATNEDFHELLKKVAEATHVKLHPVWDKEGYRKELWSSIETKGLSGSDGRKYILDLYRLTPLDIEWIEREYDNSNYPHRVSVLRPELFEPYWQIKLKEYMREQCNKVVFNTNGEPMTIEDTPADDTPQVDGKISKQNLDSQPLIDIKKFRKQYKFNTDAFSGQIPQTDEEKAELKKDEELVRNLSLYLRNHHIPAYIKSFENGSLPTPIDGAALSTNLHRRGINMRYLGIIADLAKSKKTEPLKVIAIQEMVARATKHVFGRIIRGLPRVVVPYVLSHLLNCLFGDQVNLSPNAESNEMFKTLYRIDEYDFTRYTSESLRDSIAKEVQIRFRYNVTENLPVTRPLQLLREICLKLGIQLKAQEYQFQMVHEQSQMEQSKTNENGKTSKRNGETPVLRKTIFVPEDILNIVPIVKHTNGKSTIAEETLAAGRTSIFQNQQQLGMEVLIESMTIHEQIYGVIHPDVARCFSQIAAVYNALDEKEAACELGRKALIISERTLGVDHNETIQLYISLAMYENSAGRTANALALLRHVYGYWRIIYGDDHPEAVTFMGNIANILQNRKEFQSSVTWFQEALRICNVTIEEKSVITATIFFQLSQTLAMIGEYKESINKMRSSLNIFSEVLGEDHENTKEANHWLQILTQNAVIAARQTKELQARKLRRTRIVLPSKQAEISNPVPNTILPNQGNRSIEDLVRYIGGNDGITATSKTIISHPKKRHGRK</sequence>
<dbReference type="Gene3D" id="3.30.2280.10">
    <property type="entry name" value="Hypothetical protein (hspc210)"/>
    <property type="match status" value="1"/>
</dbReference>
<dbReference type="GO" id="GO:0007005">
    <property type="term" value="P:mitochondrion organization"/>
    <property type="evidence" value="ECO:0007669"/>
    <property type="project" value="UniProtKB-UniRule"/>
</dbReference>
<evidence type="ECO:0000313" key="7">
    <source>
        <dbReference type="Proteomes" id="UP000186594"/>
    </source>
</evidence>
<dbReference type="Gene3D" id="1.25.40.10">
    <property type="entry name" value="Tetratricopeptide repeat domain"/>
    <property type="match status" value="1"/>
</dbReference>
<evidence type="ECO:0000313" key="6">
    <source>
        <dbReference type="EMBL" id="OLL26155.1"/>
    </source>
</evidence>
<comment type="caution">
    <text evidence="6">The sequence shown here is derived from an EMBL/GenBank/DDBJ whole genome shotgun (WGS) entry which is preliminary data.</text>
</comment>
<dbReference type="Pfam" id="PF12807">
    <property type="entry name" value="eIF3_p135"/>
    <property type="match status" value="1"/>
</dbReference>
<dbReference type="InterPro" id="IPR028275">
    <property type="entry name" value="CLU_N"/>
</dbReference>
<dbReference type="OrthoDB" id="1414216at2759"/>
<comment type="function">
    <text evidence="3">mRNA-binding protein involved in proper cytoplasmic distribution of mitochondria.</text>
</comment>
<name>A0A1U7LU00_NEOID</name>
<dbReference type="InterPro" id="IPR011990">
    <property type="entry name" value="TPR-like_helical_dom_sf"/>
</dbReference>
<dbReference type="SUPFAM" id="SSF103107">
    <property type="entry name" value="Hypothetical protein c14orf129, hspc210"/>
    <property type="match status" value="1"/>
</dbReference>
<keyword evidence="3" id="KW-0694">RNA-binding</keyword>
<comment type="subcellular location">
    <subcellularLocation>
        <location evidence="3">Cytoplasm</location>
    </subcellularLocation>
</comment>
<dbReference type="InterPro" id="IPR023231">
    <property type="entry name" value="GSKIP_dom_sf"/>
</dbReference>
<dbReference type="AlphaFoldDB" id="A0A1U7LU00"/>
<dbReference type="GO" id="GO:0005737">
    <property type="term" value="C:cytoplasm"/>
    <property type="evidence" value="ECO:0007669"/>
    <property type="project" value="UniProtKB-SubCell"/>
</dbReference>
<organism evidence="6 7">
    <name type="scientific">Neolecta irregularis (strain DAH-3)</name>
    <dbReference type="NCBI Taxonomy" id="1198029"/>
    <lineage>
        <taxon>Eukaryota</taxon>
        <taxon>Fungi</taxon>
        <taxon>Dikarya</taxon>
        <taxon>Ascomycota</taxon>
        <taxon>Taphrinomycotina</taxon>
        <taxon>Neolectales</taxon>
        <taxon>Neolectaceae</taxon>
        <taxon>Neolecta</taxon>
    </lineage>
</organism>
<evidence type="ECO:0000256" key="1">
    <source>
        <dbReference type="ARBA" id="ARBA00022490"/>
    </source>
</evidence>
<comment type="subunit">
    <text evidence="3">May associate with the eukaryotic translation initiation factor 3 (eIF-3) complex.</text>
</comment>
<dbReference type="GO" id="GO:0003729">
    <property type="term" value="F:mRNA binding"/>
    <property type="evidence" value="ECO:0007669"/>
    <property type="project" value="TreeGrafter"/>
</dbReference>
<reference evidence="6 7" key="1">
    <citation type="submission" date="2016-04" db="EMBL/GenBank/DDBJ databases">
        <title>Evolutionary innovation and constraint leading to complex multicellularity in the Ascomycota.</title>
        <authorList>
            <person name="Cisse O."/>
            <person name="Nguyen A."/>
            <person name="Hewitt D.A."/>
            <person name="Jedd G."/>
            <person name="Stajich J.E."/>
        </authorList>
    </citation>
    <scope>NUCLEOTIDE SEQUENCE [LARGE SCALE GENOMIC DNA]</scope>
    <source>
        <strain evidence="6 7">DAH-3</strain>
    </source>
</reference>
<accession>A0A1U7LU00</accession>
<dbReference type="InterPro" id="IPR033646">
    <property type="entry name" value="CLU-central"/>
</dbReference>
<feature type="region of interest" description="Disordered" evidence="4">
    <location>
        <begin position="865"/>
        <end position="887"/>
    </location>
</feature>
<dbReference type="SUPFAM" id="SSF48452">
    <property type="entry name" value="TPR-like"/>
    <property type="match status" value="1"/>
</dbReference>
<dbReference type="Pfam" id="PF13424">
    <property type="entry name" value="TPR_12"/>
    <property type="match status" value="2"/>
</dbReference>
<dbReference type="InterPro" id="IPR025697">
    <property type="entry name" value="CLU_dom"/>
</dbReference>
<dbReference type="FunFam" id="3.30.2280.10:FF:000002">
    <property type="entry name" value="Clustered mitochondria protein homolog"/>
    <property type="match status" value="1"/>
</dbReference>
<evidence type="ECO:0000259" key="5">
    <source>
        <dbReference type="PROSITE" id="PS51823"/>
    </source>
</evidence>
<keyword evidence="2" id="KW-0802">TPR repeat</keyword>
<evidence type="ECO:0000256" key="4">
    <source>
        <dbReference type="SAM" id="MobiDB-lite"/>
    </source>
</evidence>
<dbReference type="HAMAP" id="MF_03013">
    <property type="entry name" value="CLU"/>
    <property type="match status" value="1"/>
</dbReference>
<dbReference type="Proteomes" id="UP000186594">
    <property type="component" value="Unassembled WGS sequence"/>
</dbReference>
<dbReference type="PANTHER" id="PTHR12601">
    <property type="entry name" value="EUKARYOTIC TRANSLATION INITIATION FACTOR 3 SUBUNIT EIF-3"/>
    <property type="match status" value="1"/>
</dbReference>
<keyword evidence="7" id="KW-1185">Reference proteome</keyword>
<evidence type="ECO:0000256" key="3">
    <source>
        <dbReference type="HAMAP-Rule" id="MF_03013"/>
    </source>
</evidence>
<dbReference type="Pfam" id="PF13236">
    <property type="entry name" value="CLU"/>
    <property type="match status" value="1"/>
</dbReference>
<protein>
    <recommendedName>
        <fullName evidence="3">Clustered mitochondria protein homolog</fullName>
    </recommendedName>
    <alternativeName>
        <fullName evidence="3">Protein TIF31 homolog</fullName>
    </alternativeName>
</protein>
<dbReference type="GO" id="GO:0048312">
    <property type="term" value="P:intracellular distribution of mitochondria"/>
    <property type="evidence" value="ECO:0007669"/>
    <property type="project" value="TreeGrafter"/>
</dbReference>
<dbReference type="PANTHER" id="PTHR12601:SF6">
    <property type="entry name" value="CLUSTERED MITOCHONDRIA PROTEIN HOMOLOG"/>
    <property type="match status" value="1"/>
</dbReference>